<evidence type="ECO:0000313" key="2">
    <source>
        <dbReference type="Proteomes" id="UP000215383"/>
    </source>
</evidence>
<reference evidence="1 2" key="1">
    <citation type="submission" date="2017-06" db="EMBL/GenBank/DDBJ databases">
        <authorList>
            <consortium name="Pathogen Informatics"/>
        </authorList>
    </citation>
    <scope>NUCLEOTIDE SEQUENCE [LARGE SCALE GENOMIC DNA]</scope>
    <source>
        <strain evidence="1 2">NCTC10570</strain>
    </source>
</reference>
<proteinExistence type="predicted"/>
<keyword evidence="2" id="KW-1185">Reference proteome</keyword>
<protein>
    <submittedName>
        <fullName evidence="1">Uncharacterized protein</fullName>
    </submittedName>
</protein>
<gene>
    <name evidence="1" type="ORF">SAMEA4364220_02091</name>
</gene>
<dbReference type="Proteomes" id="UP000215383">
    <property type="component" value="Chromosome 1"/>
</dbReference>
<dbReference type="RefSeq" id="WP_155909571.1">
    <property type="nucleotide sequence ID" value="NZ_LT906446.1"/>
</dbReference>
<dbReference type="GeneID" id="78508073"/>
<evidence type="ECO:0000313" key="1">
    <source>
        <dbReference type="EMBL" id="SNV05068.1"/>
    </source>
</evidence>
<name>A0A239U6K3_9FIRM</name>
<accession>A0A239U6K3</accession>
<dbReference type="EMBL" id="LT906446">
    <property type="protein sequence ID" value="SNV05068.1"/>
    <property type="molecule type" value="Genomic_DNA"/>
</dbReference>
<sequence>MKNKANEIKTKICIPKGFFGGNCSGCRYWEEYNRDSSGRAFCSYYDDWYYPSERRGCFARKE</sequence>
<dbReference type="AlphaFoldDB" id="A0A239U6K3"/>
<organism evidence="1 2">
    <name type="scientific">Megamonas hypermegale</name>
    <dbReference type="NCBI Taxonomy" id="158847"/>
    <lineage>
        <taxon>Bacteria</taxon>
        <taxon>Bacillati</taxon>
        <taxon>Bacillota</taxon>
        <taxon>Negativicutes</taxon>
        <taxon>Selenomonadales</taxon>
        <taxon>Selenomonadaceae</taxon>
        <taxon>Megamonas</taxon>
    </lineage>
</organism>